<evidence type="ECO:0000256" key="3">
    <source>
        <dbReference type="PROSITE-ProRule" id="PRU01278"/>
    </source>
</evidence>
<dbReference type="InterPro" id="IPR011238">
    <property type="entry name" value="Micro_shell_prot_PduT"/>
</dbReference>
<sequence>MPHAIALIELSSIARGIETADAMLKSAHVELLAAKTICPGKFIVLVGGDAASVEQAAAQGRQAAGHLLVDHFSIARLHPDVLPAISGVTRLEHAAAVGVVESYSVAACIAAADLAAKTAEVTLIRIHLAFGIGGKCYFVLSGDVAAVASAIDVAARSAGEKGLLVQQTVIPRPAPALLASLL</sequence>
<evidence type="ECO:0000313" key="5">
    <source>
        <dbReference type="EMBL" id="NHR03620.1"/>
    </source>
</evidence>
<organism evidence="5 6">
    <name type="scientific">Chromobacterium fluminis</name>
    <dbReference type="NCBI Taxonomy" id="3044269"/>
    <lineage>
        <taxon>Bacteria</taxon>
        <taxon>Pseudomonadati</taxon>
        <taxon>Pseudomonadota</taxon>
        <taxon>Betaproteobacteria</taxon>
        <taxon>Neisseriales</taxon>
        <taxon>Chromobacteriaceae</taxon>
        <taxon>Chromobacterium</taxon>
    </lineage>
</organism>
<dbReference type="InterPro" id="IPR044872">
    <property type="entry name" value="CcmK/CsoS1_BMC"/>
</dbReference>
<proteinExistence type="inferred from homology"/>
<dbReference type="PANTHER" id="PTHR33941:SF10">
    <property type="entry name" value="BACTERIAL MICROCOMPARTMENT SHELL PROTEIN EUTM"/>
    <property type="match status" value="1"/>
</dbReference>
<reference evidence="5 6" key="1">
    <citation type="submission" date="2020-03" db="EMBL/GenBank/DDBJ databases">
        <title>Draft genome sequence of environmentally isolated cultures.</title>
        <authorList>
            <person name="Wilson H.S."/>
            <person name="De Leon M.E."/>
        </authorList>
    </citation>
    <scope>NUCLEOTIDE SEQUENCE [LARGE SCALE GENOMIC DNA]</scope>
    <source>
        <strain evidence="5 6">HSC-31F16</strain>
    </source>
</reference>
<evidence type="ECO:0000256" key="1">
    <source>
        <dbReference type="ARBA" id="ARBA00024322"/>
    </source>
</evidence>
<dbReference type="CDD" id="cd07054">
    <property type="entry name" value="BMC_PduT_repeat2"/>
    <property type="match status" value="1"/>
</dbReference>
<dbReference type="InterPro" id="IPR037233">
    <property type="entry name" value="CcmK-like_sf"/>
</dbReference>
<feature type="domain" description="BMC" evidence="4">
    <location>
        <begin position="96"/>
        <end position="182"/>
    </location>
</feature>
<name>A0ABX0KYF0_9NEIS</name>
<comment type="caution">
    <text evidence="5">The sequence shown here is derived from an EMBL/GenBank/DDBJ whole genome shotgun (WGS) entry which is preliminary data.</text>
</comment>
<dbReference type="InterPro" id="IPR000249">
    <property type="entry name" value="BMC_dom"/>
</dbReference>
<dbReference type="Proteomes" id="UP001515641">
    <property type="component" value="Unassembled WGS sequence"/>
</dbReference>
<evidence type="ECO:0000256" key="2">
    <source>
        <dbReference type="ARBA" id="ARBA00024446"/>
    </source>
</evidence>
<dbReference type="InterPro" id="IPR050575">
    <property type="entry name" value="BMC_shell"/>
</dbReference>
<dbReference type="Pfam" id="PF00936">
    <property type="entry name" value="BMC"/>
    <property type="match status" value="2"/>
</dbReference>
<dbReference type="SMART" id="SM00877">
    <property type="entry name" value="BMC"/>
    <property type="match status" value="2"/>
</dbReference>
<evidence type="ECO:0000259" key="4">
    <source>
        <dbReference type="PROSITE" id="PS51930"/>
    </source>
</evidence>
<dbReference type="Gene3D" id="3.30.70.1710">
    <property type="match status" value="2"/>
</dbReference>
<dbReference type="RefSeq" id="WP_166450354.1">
    <property type="nucleotide sequence ID" value="NZ_JAAOMA010000001.1"/>
</dbReference>
<keyword evidence="2" id="KW-1283">Bacterial microcompartment</keyword>
<accession>A0ABX0KYF0</accession>
<dbReference type="PANTHER" id="PTHR33941">
    <property type="entry name" value="PROPANEDIOL UTILIZATION PROTEIN PDUA"/>
    <property type="match status" value="1"/>
</dbReference>
<keyword evidence="6" id="KW-1185">Reference proteome</keyword>
<evidence type="ECO:0000313" key="6">
    <source>
        <dbReference type="Proteomes" id="UP001515641"/>
    </source>
</evidence>
<dbReference type="PROSITE" id="PS51930">
    <property type="entry name" value="BMC_2"/>
    <property type="match status" value="2"/>
</dbReference>
<dbReference type="SUPFAM" id="SSF143414">
    <property type="entry name" value="CcmK-like"/>
    <property type="match status" value="2"/>
</dbReference>
<dbReference type="EMBL" id="JAAOMA010000001">
    <property type="protein sequence ID" value="NHR03620.1"/>
    <property type="molecule type" value="Genomic_DNA"/>
</dbReference>
<comment type="subcellular location">
    <subcellularLocation>
        <location evidence="1">Bacterial microcompartment</location>
    </subcellularLocation>
</comment>
<dbReference type="PIRSF" id="PIRSF034834">
    <property type="entry name" value="PduT"/>
    <property type="match status" value="1"/>
</dbReference>
<gene>
    <name evidence="5" type="ORF">HA052_00290</name>
</gene>
<feature type="domain" description="BMC" evidence="4">
    <location>
        <begin position="4"/>
        <end position="86"/>
    </location>
</feature>
<dbReference type="CDD" id="cd07053">
    <property type="entry name" value="BMC_PduT_repeat1"/>
    <property type="match status" value="1"/>
</dbReference>
<protein>
    <submittedName>
        <fullName evidence="5">BMC domain-containing protein</fullName>
    </submittedName>
</protein>
<comment type="similarity">
    <text evidence="3">Belongs to the bacterial microcompartments protein family.</text>
</comment>